<reference evidence="6" key="2">
    <citation type="submission" date="2015-04" db="EMBL/GenBank/DDBJ databases">
        <title>The complete genome sequence of Erythrobacter sp. s21-N3.</title>
        <authorList>
            <person name="Zhuang L."/>
            <person name="Liu Y."/>
            <person name="Shao Z."/>
        </authorList>
    </citation>
    <scope>NUCLEOTIDE SEQUENCE [LARGE SCALE GENOMIC DNA]</scope>
    <source>
        <strain evidence="6">s21-N3</strain>
    </source>
</reference>
<feature type="domain" description="TonB-dependent receptor-like beta-barrel" evidence="4">
    <location>
        <begin position="10"/>
        <end position="252"/>
    </location>
</feature>
<dbReference type="PANTHER" id="PTHR47234:SF2">
    <property type="entry name" value="TONB-DEPENDENT RECEPTOR"/>
    <property type="match status" value="1"/>
</dbReference>
<evidence type="ECO:0000256" key="3">
    <source>
        <dbReference type="ARBA" id="ARBA00023237"/>
    </source>
</evidence>
<keyword evidence="6" id="KW-1185">Reference proteome</keyword>
<dbReference type="PANTHER" id="PTHR47234">
    <property type="match status" value="1"/>
</dbReference>
<dbReference type="KEGG" id="ery:CP97_12395"/>
<organism evidence="5 6">
    <name type="scientific">Aurantiacibacter atlanticus</name>
    <dbReference type="NCBI Taxonomy" id="1648404"/>
    <lineage>
        <taxon>Bacteria</taxon>
        <taxon>Pseudomonadati</taxon>
        <taxon>Pseudomonadota</taxon>
        <taxon>Alphaproteobacteria</taxon>
        <taxon>Sphingomonadales</taxon>
        <taxon>Erythrobacteraceae</taxon>
        <taxon>Aurantiacibacter</taxon>
    </lineage>
</organism>
<dbReference type="InterPro" id="IPR000531">
    <property type="entry name" value="Beta-barrel_TonB"/>
</dbReference>
<comment type="subcellular location">
    <subcellularLocation>
        <location evidence="1">Cell outer membrane</location>
    </subcellularLocation>
</comment>
<dbReference type="Gene3D" id="2.40.170.20">
    <property type="entry name" value="TonB-dependent receptor, beta-barrel domain"/>
    <property type="match status" value="1"/>
</dbReference>
<gene>
    <name evidence="5" type="ORF">CP97_12395</name>
</gene>
<proteinExistence type="predicted"/>
<accession>A0A0H4VIB1</accession>
<dbReference type="STRING" id="1648404.CP97_12395"/>
<evidence type="ECO:0000256" key="1">
    <source>
        <dbReference type="ARBA" id="ARBA00004442"/>
    </source>
</evidence>
<sequence length="292" mass="32238">MADNFGAFDMSFNVNYYSIIVEDSIAELTAQYAIDECYLDDDDVRSVFCDQIRYSSGERALISQAFPTFLNQDKETVRGLDFNATFGYEFPMGGDVLDLGLNLRANHLIERSTLFVSEDGEDDFDEETGEFGFPRWTGRAIGTVGYGDFMFTWQTRWIGKTSQAASGVDEFSDVFGRGPDGEPTGFNSDTCLGNGSGTYDDVSGVFTPDGVVVGDGVFCRGVGHADDYFVHTISMRYEFSDFITLRAGVTNLFDEAPPLIDTNEVFGVSNISIGNGYDLDGREFFGSISIRF</sequence>
<dbReference type="GO" id="GO:0009279">
    <property type="term" value="C:cell outer membrane"/>
    <property type="evidence" value="ECO:0007669"/>
    <property type="project" value="UniProtKB-SubCell"/>
</dbReference>
<evidence type="ECO:0000256" key="2">
    <source>
        <dbReference type="ARBA" id="ARBA00023136"/>
    </source>
</evidence>
<keyword evidence="3" id="KW-0998">Cell outer membrane</keyword>
<evidence type="ECO:0000259" key="4">
    <source>
        <dbReference type="Pfam" id="PF00593"/>
    </source>
</evidence>
<evidence type="ECO:0000313" key="6">
    <source>
        <dbReference type="Proteomes" id="UP000059113"/>
    </source>
</evidence>
<dbReference type="SUPFAM" id="SSF56935">
    <property type="entry name" value="Porins"/>
    <property type="match status" value="1"/>
</dbReference>
<reference evidence="5 6" key="1">
    <citation type="journal article" date="2015" name="Int. J. Syst. Evol. Microbiol.">
        <title>Erythrobacter atlanticus sp. nov., a bacterium from ocean sediment able to degrade polycyclic aromatic hydrocarbons.</title>
        <authorList>
            <person name="Zhuang L."/>
            <person name="Liu Y."/>
            <person name="Wang L."/>
            <person name="Wang W."/>
            <person name="Shao Z."/>
        </authorList>
    </citation>
    <scope>NUCLEOTIDE SEQUENCE [LARGE SCALE GENOMIC DNA]</scope>
    <source>
        <strain evidence="6">s21-N3</strain>
    </source>
</reference>
<name>A0A0H4VIB1_9SPHN</name>
<dbReference type="Pfam" id="PF00593">
    <property type="entry name" value="TonB_dep_Rec_b-barrel"/>
    <property type="match status" value="1"/>
</dbReference>
<dbReference type="EMBL" id="CP011310">
    <property type="protein sequence ID" value="AKQ42664.1"/>
    <property type="molecule type" value="Genomic_DNA"/>
</dbReference>
<dbReference type="InterPro" id="IPR036942">
    <property type="entry name" value="Beta-barrel_TonB_sf"/>
</dbReference>
<keyword evidence="2" id="KW-0472">Membrane</keyword>
<evidence type="ECO:0000313" key="5">
    <source>
        <dbReference type="EMBL" id="AKQ42664.1"/>
    </source>
</evidence>
<protein>
    <recommendedName>
        <fullName evidence="4">TonB-dependent receptor-like beta-barrel domain-containing protein</fullName>
    </recommendedName>
</protein>
<dbReference type="Proteomes" id="UP000059113">
    <property type="component" value="Chromosome"/>
</dbReference>
<dbReference type="PATRIC" id="fig|1648404.4.peg.2580"/>
<dbReference type="AlphaFoldDB" id="A0A0H4VIB1"/>